<dbReference type="OrthoDB" id="2325716at2759"/>
<keyword evidence="5" id="KW-1185">Reference proteome</keyword>
<feature type="non-terminal residue" evidence="4">
    <location>
        <position position="610"/>
    </location>
</feature>
<organism evidence="4 5">
    <name type="scientific">Orchesella cincta</name>
    <name type="common">Springtail</name>
    <name type="synonym">Podura cincta</name>
    <dbReference type="NCBI Taxonomy" id="48709"/>
    <lineage>
        <taxon>Eukaryota</taxon>
        <taxon>Metazoa</taxon>
        <taxon>Ecdysozoa</taxon>
        <taxon>Arthropoda</taxon>
        <taxon>Hexapoda</taxon>
        <taxon>Collembola</taxon>
        <taxon>Entomobryomorpha</taxon>
        <taxon>Entomobryoidea</taxon>
        <taxon>Orchesellidae</taxon>
        <taxon>Orchesellinae</taxon>
        <taxon>Orchesella</taxon>
    </lineage>
</organism>
<proteinExistence type="predicted"/>
<feature type="non-terminal residue" evidence="4">
    <location>
        <position position="1"/>
    </location>
</feature>
<keyword evidence="1" id="KW-0853">WD repeat</keyword>
<dbReference type="AlphaFoldDB" id="A0A1D2MGQ6"/>
<feature type="domain" description="NWD1/2-like winged helix-turn-helix" evidence="3">
    <location>
        <begin position="473"/>
        <end position="584"/>
    </location>
</feature>
<dbReference type="PANTHER" id="PTHR19871:SF14">
    <property type="entry name" value="DUF4062 DOMAIN-CONTAINING PROTEIN"/>
    <property type="match status" value="1"/>
</dbReference>
<keyword evidence="2" id="KW-0677">Repeat</keyword>
<protein>
    <submittedName>
        <fullName evidence="4">NACHT and WD repeat domain-containing protein 2</fullName>
    </submittedName>
</protein>
<reference evidence="4 5" key="1">
    <citation type="journal article" date="2016" name="Genome Biol. Evol.">
        <title>Gene Family Evolution Reflects Adaptation to Soil Environmental Stressors in the Genome of the Collembolan Orchesella cincta.</title>
        <authorList>
            <person name="Faddeeva-Vakhrusheva A."/>
            <person name="Derks M.F."/>
            <person name="Anvar S.Y."/>
            <person name="Agamennone V."/>
            <person name="Suring W."/>
            <person name="Smit S."/>
            <person name="van Straalen N.M."/>
            <person name="Roelofs D."/>
        </authorList>
    </citation>
    <scope>NUCLEOTIDE SEQUENCE [LARGE SCALE GENOMIC DNA]</scope>
    <source>
        <tissue evidence="4">Mixed pool</tissue>
    </source>
</reference>
<accession>A0A1D2MGQ6</accession>
<name>A0A1D2MGQ6_ORCCI</name>
<evidence type="ECO:0000259" key="3">
    <source>
        <dbReference type="Pfam" id="PF25469"/>
    </source>
</evidence>
<dbReference type="Proteomes" id="UP000094527">
    <property type="component" value="Unassembled WGS sequence"/>
</dbReference>
<sequence length="610" mass="70086">VVDMRWGVRDEATDDHMTTELCMREIVNCQRLSMGPNFVVFLGQKYGYRPIPTYILATELTLLKETLQQMGVDTHLLDLWYKVDKNAVPAMMILQPISTILVNFNNKRYQTERYACSQIAKSRPGNLWDTLNKMQKLLRKAAHMCNVNGKMDHDAMHNYFMSVTEREVINGVLNVQNTKTSCIAYKASNFIDIINRGIDAEAARLLGNLRDERLPNKIEASNMQKYTIEWMGREGISKDTHDEYLSNFLAHFYKSITKLVDRAMRKEDSSAQGVIVTEILQHLHACNNSVKQCSCPMLISLCQQISYNFMLPMEDIPDDLVPLTAHFKQLITYGTAEQPLIVFLDSVDQLTGASGANKLTWLPSKIPKHCKIVISCVNEPEEPEISRDYVLLRRILDAEDHFIEVTSLGEKLATQVMRKWLIAACRDVTNYQWRVVCNALAECSLPIFVKLVFAETCRWKSYSKPNDTLLATNVMDSIFKLFERIEMQHGKLLVMHALAYVTAAKSGLSETELEDLISMDDKVLDDVYQYHLPPVRRIPPLLWTRIRNDLPNYLSEREADGVSVLSWYHRQFRDAAKERYFKDEAMSIYFHSSIADYFLGIWGGGNPKPF</sequence>
<dbReference type="InterPro" id="IPR057588">
    <property type="entry name" value="NWD1/2-like_WH"/>
</dbReference>
<dbReference type="PANTHER" id="PTHR19871">
    <property type="entry name" value="BETA TRANSDUCIN-RELATED PROTEIN"/>
    <property type="match status" value="1"/>
</dbReference>
<dbReference type="InterPro" id="IPR052752">
    <property type="entry name" value="NACHT-WD_repeat"/>
</dbReference>
<evidence type="ECO:0000256" key="2">
    <source>
        <dbReference type="ARBA" id="ARBA00022737"/>
    </source>
</evidence>
<comment type="caution">
    <text evidence="4">The sequence shown here is derived from an EMBL/GenBank/DDBJ whole genome shotgun (WGS) entry which is preliminary data.</text>
</comment>
<dbReference type="STRING" id="48709.A0A1D2MGQ6"/>
<dbReference type="EMBL" id="LJIJ01001341">
    <property type="protein sequence ID" value="ODM92054.1"/>
    <property type="molecule type" value="Genomic_DNA"/>
</dbReference>
<dbReference type="OMA" id="HTANERN"/>
<evidence type="ECO:0000313" key="5">
    <source>
        <dbReference type="Proteomes" id="UP000094527"/>
    </source>
</evidence>
<gene>
    <name evidence="4" type="ORF">Ocin01_14629</name>
</gene>
<evidence type="ECO:0000313" key="4">
    <source>
        <dbReference type="EMBL" id="ODM92054.1"/>
    </source>
</evidence>
<evidence type="ECO:0000256" key="1">
    <source>
        <dbReference type="ARBA" id="ARBA00022574"/>
    </source>
</evidence>
<dbReference type="Pfam" id="PF25469">
    <property type="entry name" value="WHD_NWD1"/>
    <property type="match status" value="1"/>
</dbReference>